<comment type="caution">
    <text evidence="2">The sequence shown here is derived from an EMBL/GenBank/DDBJ whole genome shotgun (WGS) entry which is preliminary data.</text>
</comment>
<dbReference type="AlphaFoldDB" id="A0A917XVP9"/>
<dbReference type="Proteomes" id="UP000624041">
    <property type="component" value="Unassembled WGS sequence"/>
</dbReference>
<dbReference type="RefSeq" id="WP_188856646.1">
    <property type="nucleotide sequence ID" value="NZ_BMOS01000008.1"/>
</dbReference>
<accession>A0A917XVP9</accession>
<name>A0A917XVP9_9BACI</name>
<reference evidence="2" key="2">
    <citation type="submission" date="2020-09" db="EMBL/GenBank/DDBJ databases">
        <authorList>
            <person name="Sun Q."/>
            <person name="Ohkuma M."/>
        </authorList>
    </citation>
    <scope>NUCLEOTIDE SEQUENCE</scope>
    <source>
        <strain evidence="2">JCM 17251</strain>
    </source>
</reference>
<reference evidence="2" key="1">
    <citation type="journal article" date="2014" name="Int. J. Syst. Evol. Microbiol.">
        <title>Complete genome sequence of Corynebacterium casei LMG S-19264T (=DSM 44701T), isolated from a smear-ripened cheese.</title>
        <authorList>
            <consortium name="US DOE Joint Genome Institute (JGI-PGF)"/>
            <person name="Walter F."/>
            <person name="Albersmeier A."/>
            <person name="Kalinowski J."/>
            <person name="Ruckert C."/>
        </authorList>
    </citation>
    <scope>NUCLEOTIDE SEQUENCE</scope>
    <source>
        <strain evidence="2">JCM 17251</strain>
    </source>
</reference>
<dbReference type="Pfam" id="PF11193">
    <property type="entry name" value="DUF2812"/>
    <property type="match status" value="1"/>
</dbReference>
<keyword evidence="1" id="KW-1133">Transmembrane helix</keyword>
<gene>
    <name evidence="2" type="ORF">GCM10007971_14740</name>
</gene>
<protein>
    <recommendedName>
        <fullName evidence="4">DUF2812 domain-containing protein</fullName>
    </recommendedName>
</protein>
<evidence type="ECO:0000256" key="1">
    <source>
        <dbReference type="SAM" id="Phobius"/>
    </source>
</evidence>
<evidence type="ECO:0000313" key="2">
    <source>
        <dbReference type="EMBL" id="GGN55699.1"/>
    </source>
</evidence>
<feature type="transmembrane region" description="Helical" evidence="1">
    <location>
        <begin position="118"/>
        <end position="140"/>
    </location>
</feature>
<proteinExistence type="predicted"/>
<dbReference type="InterPro" id="IPR021359">
    <property type="entry name" value="DUF2812"/>
</dbReference>
<keyword evidence="1" id="KW-0812">Transmembrane</keyword>
<keyword evidence="3" id="KW-1185">Reference proteome</keyword>
<evidence type="ECO:0000313" key="3">
    <source>
        <dbReference type="Proteomes" id="UP000624041"/>
    </source>
</evidence>
<dbReference type="EMBL" id="BMOS01000008">
    <property type="protein sequence ID" value="GGN55699.1"/>
    <property type="molecule type" value="Genomic_DNA"/>
</dbReference>
<keyword evidence="1" id="KW-0472">Membrane</keyword>
<evidence type="ECO:0008006" key="4">
    <source>
        <dbReference type="Google" id="ProtNLM"/>
    </source>
</evidence>
<sequence length="182" mass="21507">MKTTKYIRNNGLGRFEEREMAKLERYSQQGWHLEGFYGFFKFKLRKGEPRNLKYSLDYEKYPDKEYFSYFEDAGWMHVCSADEIHIFCAPQNARPIYTDITSRIEMYEEEKKLMGKRAVPFLIALVLFLLFGLLGYYLGINERMNAFAIMLAGISALGLMVPGIAYYEFSVRLKNLRKNKYT</sequence>
<organism evidence="2 3">
    <name type="scientific">Oceanobacillus indicireducens</name>
    <dbReference type="NCBI Taxonomy" id="1004261"/>
    <lineage>
        <taxon>Bacteria</taxon>
        <taxon>Bacillati</taxon>
        <taxon>Bacillota</taxon>
        <taxon>Bacilli</taxon>
        <taxon>Bacillales</taxon>
        <taxon>Bacillaceae</taxon>
        <taxon>Oceanobacillus</taxon>
    </lineage>
</organism>
<feature type="transmembrane region" description="Helical" evidence="1">
    <location>
        <begin position="146"/>
        <end position="169"/>
    </location>
</feature>